<evidence type="ECO:0000313" key="1">
    <source>
        <dbReference type="EMBL" id="CAF4775014.1"/>
    </source>
</evidence>
<dbReference type="AlphaFoldDB" id="A0A821MXF7"/>
<reference evidence="1" key="1">
    <citation type="submission" date="2021-02" db="EMBL/GenBank/DDBJ databases">
        <authorList>
            <person name="Steward A R."/>
        </authorList>
    </citation>
    <scope>NUCLEOTIDE SEQUENCE</scope>
</reference>
<name>A0A821MXF7_9NEOP</name>
<evidence type="ECO:0000313" key="2">
    <source>
        <dbReference type="Proteomes" id="UP000663880"/>
    </source>
</evidence>
<sequence>MIIPGQETDWLKEEFFTRMDVPSSHLGNCLNKSYLTIQIVLLNFSYEEEFMYPPTYRNLRKDDITSRITKARTMFVRLRQVSQSREAQNLPKTVLLHGCETWKVTELHATTPGFVNRCPSQTLSIFWPESLWQESPIITYGRFAMRCQLIGINHRKWKCVANAPGGSKSHCPAPLKSKLKKRPGNEASLQSIVKEGVYDME</sequence>
<accession>A0A821MXF7</accession>
<protein>
    <submittedName>
        <fullName evidence="1">Uncharacterized protein</fullName>
    </submittedName>
</protein>
<gene>
    <name evidence="1" type="ORF">PMACD_LOCUS2040</name>
</gene>
<comment type="caution">
    <text evidence="1">The sequence shown here is derived from an EMBL/GenBank/DDBJ whole genome shotgun (WGS) entry which is preliminary data.</text>
</comment>
<dbReference type="EMBL" id="CAJOBZ010000003">
    <property type="protein sequence ID" value="CAF4775014.1"/>
    <property type="molecule type" value="Genomic_DNA"/>
</dbReference>
<proteinExistence type="predicted"/>
<dbReference type="Proteomes" id="UP000663880">
    <property type="component" value="Unassembled WGS sequence"/>
</dbReference>
<keyword evidence="2" id="KW-1185">Reference proteome</keyword>
<organism evidence="1 2">
    <name type="scientific">Pieris macdunnoughi</name>
    <dbReference type="NCBI Taxonomy" id="345717"/>
    <lineage>
        <taxon>Eukaryota</taxon>
        <taxon>Metazoa</taxon>
        <taxon>Ecdysozoa</taxon>
        <taxon>Arthropoda</taxon>
        <taxon>Hexapoda</taxon>
        <taxon>Insecta</taxon>
        <taxon>Pterygota</taxon>
        <taxon>Neoptera</taxon>
        <taxon>Endopterygota</taxon>
        <taxon>Lepidoptera</taxon>
        <taxon>Glossata</taxon>
        <taxon>Ditrysia</taxon>
        <taxon>Papilionoidea</taxon>
        <taxon>Pieridae</taxon>
        <taxon>Pierinae</taxon>
        <taxon>Pieris</taxon>
    </lineage>
</organism>
<dbReference type="OrthoDB" id="10059790at2759"/>